<dbReference type="Proteomes" id="UP001594351">
    <property type="component" value="Unassembled WGS sequence"/>
</dbReference>
<comment type="caution">
    <text evidence="2">The sequence shown here is derived from an EMBL/GenBank/DDBJ whole genome shotgun (WGS) entry which is preliminary data.</text>
</comment>
<keyword evidence="1" id="KW-0472">Membrane</keyword>
<keyword evidence="3" id="KW-1185">Reference proteome</keyword>
<name>A0ABV6YVL5_UNCC1</name>
<keyword evidence="1" id="KW-1133">Transmembrane helix</keyword>
<organism evidence="2 3">
    <name type="scientific">candidate division CSSED10-310 bacterium</name>
    <dbReference type="NCBI Taxonomy" id="2855610"/>
    <lineage>
        <taxon>Bacteria</taxon>
        <taxon>Bacteria division CSSED10-310</taxon>
    </lineage>
</organism>
<gene>
    <name evidence="2" type="ORF">ACFL27_08510</name>
</gene>
<feature type="transmembrane region" description="Helical" evidence="1">
    <location>
        <begin position="49"/>
        <end position="71"/>
    </location>
</feature>
<evidence type="ECO:0000313" key="3">
    <source>
        <dbReference type="Proteomes" id="UP001594351"/>
    </source>
</evidence>
<proteinExistence type="predicted"/>
<sequence>MKKYTFYTSGFSRLHLYLLLFLLTLSVLFYGLSYVVPQSHEALLEQVRSMLQSGAAIVLGLIGLSLCYRFVRNLKGAGRSEKVLKDRKGDDQHIATEEKFKIQTYEIKHLLREINAHKSELCFYQDQITKRIEMNVKENRPLERLEQRKNSLSEAIAILTHYKKRLYEHLELIEVKKWKIGLNPYIQAFLAGDIKKEFLYTLRNYIEAGATQKDAAYSKKVIAEWQKSISLAKDLDEQLVIASSDNALKRIKPIEMDKKVDEQTAKIHYFAEDEAFTEIAREVDDIKTDLAHITAEFEFDALKELKDELE</sequence>
<feature type="transmembrane region" description="Helical" evidence="1">
    <location>
        <begin position="16"/>
        <end position="37"/>
    </location>
</feature>
<keyword evidence="1" id="KW-0812">Transmembrane</keyword>
<accession>A0ABV6YVL5</accession>
<dbReference type="EMBL" id="JBHPBY010000084">
    <property type="protein sequence ID" value="MFC1850218.1"/>
    <property type="molecule type" value="Genomic_DNA"/>
</dbReference>
<protein>
    <submittedName>
        <fullName evidence="2">Uncharacterized protein</fullName>
    </submittedName>
</protein>
<reference evidence="2 3" key="1">
    <citation type="submission" date="2024-09" db="EMBL/GenBank/DDBJ databases">
        <title>Laminarin stimulates single cell rates of sulfate reduction while oxygen inhibits transcriptomic activity in coastal marine sediment.</title>
        <authorList>
            <person name="Lindsay M."/>
            <person name="Orcutt B."/>
            <person name="Emerson D."/>
            <person name="Stepanauskas R."/>
            <person name="D'Angelo T."/>
        </authorList>
    </citation>
    <scope>NUCLEOTIDE SEQUENCE [LARGE SCALE GENOMIC DNA]</scope>
    <source>
        <strain evidence="2">SAG AM-311-K15</strain>
    </source>
</reference>
<evidence type="ECO:0000256" key="1">
    <source>
        <dbReference type="SAM" id="Phobius"/>
    </source>
</evidence>
<evidence type="ECO:0000313" key="2">
    <source>
        <dbReference type="EMBL" id="MFC1850218.1"/>
    </source>
</evidence>